<accession>A0A642UFB6</accession>
<dbReference type="Proteomes" id="UP000449547">
    <property type="component" value="Unassembled WGS sequence"/>
</dbReference>
<dbReference type="RefSeq" id="XP_034009615.1">
    <property type="nucleotide sequence ID" value="XM_034158554.1"/>
</dbReference>
<evidence type="ECO:0000259" key="2">
    <source>
        <dbReference type="PROSITE" id="PS51083"/>
    </source>
</evidence>
<name>A0A642UFB6_DIURU</name>
<organism evidence="3 4">
    <name type="scientific">Diutina rugosa</name>
    <name type="common">Yeast</name>
    <name type="synonym">Candida rugosa</name>
    <dbReference type="NCBI Taxonomy" id="5481"/>
    <lineage>
        <taxon>Eukaryota</taxon>
        <taxon>Fungi</taxon>
        <taxon>Dikarya</taxon>
        <taxon>Ascomycota</taxon>
        <taxon>Saccharomycotina</taxon>
        <taxon>Pichiomycetes</taxon>
        <taxon>Debaryomycetaceae</taxon>
        <taxon>Diutina</taxon>
    </lineage>
</organism>
<dbReference type="GeneID" id="54784210"/>
<reference evidence="3 4" key="1">
    <citation type="submission" date="2019-07" db="EMBL/GenBank/DDBJ databases">
        <title>Genome assembly of two rare yeast pathogens: Diutina rugosa and Trichomonascus ciferrii.</title>
        <authorList>
            <person name="Mixao V."/>
            <person name="Saus E."/>
            <person name="Hansen A."/>
            <person name="Lass-Flor C."/>
            <person name="Gabaldon T."/>
        </authorList>
    </citation>
    <scope>NUCLEOTIDE SEQUENCE [LARGE SCALE GENOMIC DNA]</scope>
    <source>
        <strain evidence="3 4">CBS 613</strain>
    </source>
</reference>
<dbReference type="PROSITE" id="PS51083">
    <property type="entry name" value="ZF_HIT"/>
    <property type="match status" value="1"/>
</dbReference>
<keyword evidence="1" id="KW-0863">Zinc-finger</keyword>
<comment type="caution">
    <text evidence="3">The sequence shown here is derived from an EMBL/GenBank/DDBJ whole genome shotgun (WGS) entry which is preliminary data.</text>
</comment>
<keyword evidence="1" id="KW-0862">Zinc</keyword>
<dbReference type="EMBL" id="SWFT01000162">
    <property type="protein sequence ID" value="KAA8896819.1"/>
    <property type="molecule type" value="Genomic_DNA"/>
</dbReference>
<dbReference type="InterPro" id="IPR007529">
    <property type="entry name" value="Znf_HIT"/>
</dbReference>
<dbReference type="CDD" id="cd21437">
    <property type="entry name" value="zf-HIT_ZNHIT1_like"/>
    <property type="match status" value="1"/>
</dbReference>
<sequence>MLVEEVPKTNPNSSTVYFSSSINLTARPQRRALGDDEGPSSSNKRAKVNYNLTQLMQAQVQAREQSQAQIKSAQQITIERLASKRLRDLNIDPHFDLPRTFEADKRIGNTPSTKKILTARRNLNSYFEEERNLMSVNTILNSCYQFIDFSEFEKKKKQPEVVKKDKLRLCCMCGNSSSYSRCPSCGLYSCSVRCNRLHLDSRCS</sequence>
<protein>
    <recommendedName>
        <fullName evidence="2">HIT-type domain-containing protein</fullName>
    </recommendedName>
</protein>
<dbReference type="OrthoDB" id="406844at2759"/>
<gene>
    <name evidence="3" type="ORF">DIURU_005559</name>
</gene>
<dbReference type="AlphaFoldDB" id="A0A642UFB6"/>
<proteinExistence type="predicted"/>
<keyword evidence="4" id="KW-1185">Reference proteome</keyword>
<dbReference type="OMA" id="QSHYSRC"/>
<evidence type="ECO:0000256" key="1">
    <source>
        <dbReference type="PROSITE-ProRule" id="PRU00453"/>
    </source>
</evidence>
<dbReference type="VEuPathDB" id="FungiDB:DIURU_005559"/>
<evidence type="ECO:0000313" key="4">
    <source>
        <dbReference type="Proteomes" id="UP000449547"/>
    </source>
</evidence>
<evidence type="ECO:0000313" key="3">
    <source>
        <dbReference type="EMBL" id="KAA8896819.1"/>
    </source>
</evidence>
<feature type="domain" description="HIT-type" evidence="2">
    <location>
        <begin position="170"/>
        <end position="203"/>
    </location>
</feature>
<dbReference type="GO" id="GO:0008270">
    <property type="term" value="F:zinc ion binding"/>
    <property type="evidence" value="ECO:0007669"/>
    <property type="project" value="UniProtKB-UniRule"/>
</dbReference>
<dbReference type="SUPFAM" id="SSF144232">
    <property type="entry name" value="HIT/MYND zinc finger-like"/>
    <property type="match status" value="1"/>
</dbReference>
<keyword evidence="1" id="KW-0479">Metal-binding</keyword>